<evidence type="ECO:0000313" key="3">
    <source>
        <dbReference type="EMBL" id="QEI04986.1"/>
    </source>
</evidence>
<protein>
    <submittedName>
        <fullName evidence="3">Uncharacterized protein</fullName>
    </submittedName>
</protein>
<keyword evidence="2" id="KW-0472">Membrane</keyword>
<feature type="transmembrane region" description="Helical" evidence="2">
    <location>
        <begin position="269"/>
        <end position="289"/>
    </location>
</feature>
<keyword evidence="2" id="KW-1133">Transmembrane helix</keyword>
<keyword evidence="4" id="KW-1185">Reference proteome</keyword>
<accession>A0A5C0ATI4</accession>
<keyword evidence="1" id="KW-0175">Coiled coil</keyword>
<dbReference type="RefSeq" id="WP_148812846.1">
    <property type="nucleotide sequence ID" value="NZ_CP043046.1"/>
</dbReference>
<evidence type="ECO:0000313" key="4">
    <source>
        <dbReference type="Proteomes" id="UP000325161"/>
    </source>
</evidence>
<feature type="coiled-coil region" evidence="1">
    <location>
        <begin position="230"/>
        <end position="268"/>
    </location>
</feature>
<feature type="transmembrane region" description="Helical" evidence="2">
    <location>
        <begin position="65"/>
        <end position="91"/>
    </location>
</feature>
<dbReference type="Proteomes" id="UP000325161">
    <property type="component" value="Chromosome"/>
</dbReference>
<organism evidence="3 4">
    <name type="scientific">Pigmentiphaga aceris</name>
    <dbReference type="NCBI Taxonomy" id="1940612"/>
    <lineage>
        <taxon>Bacteria</taxon>
        <taxon>Pseudomonadati</taxon>
        <taxon>Pseudomonadota</taxon>
        <taxon>Betaproteobacteria</taxon>
        <taxon>Burkholderiales</taxon>
        <taxon>Alcaligenaceae</taxon>
        <taxon>Pigmentiphaga</taxon>
    </lineage>
</organism>
<sequence length="299" mass="29957">MSSTTTHPAAYPTRGNVESAVSAVSWGAVIGGAFVAAALSLALLAAGTALGFATSSPWRDSGASATTIGVGAIVWLIIVQIASAGMGGYVAGRLRTKWVDVHAGEVYFRDTAHGLLVWAVGAVIGALLISSAATSFIGGAAKLAGGAAAGVGGAAVTAVGAAAQNAPSADYLTDTLFRRDTQDAANAPSMADARAEVGRILTTSLANGEMTAEDKAQVTRIIAQQTGVDQATAEKRINDLTEKAKATAAQAKQKAQEAADAARKAAAAAALWIFVSLLVGALSASYLATVGGRARDRMN</sequence>
<evidence type="ECO:0000256" key="1">
    <source>
        <dbReference type="SAM" id="Coils"/>
    </source>
</evidence>
<proteinExistence type="predicted"/>
<dbReference type="AlphaFoldDB" id="A0A5C0ATI4"/>
<gene>
    <name evidence="3" type="ORF">FXN63_03360</name>
</gene>
<feature type="transmembrane region" description="Helical" evidence="2">
    <location>
        <begin position="20"/>
        <end position="53"/>
    </location>
</feature>
<evidence type="ECO:0000256" key="2">
    <source>
        <dbReference type="SAM" id="Phobius"/>
    </source>
</evidence>
<reference evidence="3 4" key="1">
    <citation type="submission" date="2019-08" db="EMBL/GenBank/DDBJ databases">
        <title>Amphibian skin-associated Pigmentiphaga: genome sequence and occurrence across geography and hosts.</title>
        <authorList>
            <person name="Bletz M.C."/>
            <person name="Bunk B."/>
            <person name="Sproeer C."/>
            <person name="Biwer P."/>
            <person name="Reiter S."/>
            <person name="Rabemananjara F.C.E."/>
            <person name="Schulz S."/>
            <person name="Overmann J."/>
            <person name="Vences M."/>
        </authorList>
    </citation>
    <scope>NUCLEOTIDE SEQUENCE [LARGE SCALE GENOMIC DNA]</scope>
    <source>
        <strain evidence="3 4">Mada1488</strain>
    </source>
</reference>
<dbReference type="OrthoDB" id="7032238at2"/>
<dbReference type="KEGG" id="pacr:FXN63_03360"/>
<feature type="transmembrane region" description="Helical" evidence="2">
    <location>
        <begin position="143"/>
        <end position="163"/>
    </location>
</feature>
<dbReference type="EMBL" id="CP043046">
    <property type="protein sequence ID" value="QEI04986.1"/>
    <property type="molecule type" value="Genomic_DNA"/>
</dbReference>
<keyword evidence="2" id="KW-0812">Transmembrane</keyword>
<feature type="transmembrane region" description="Helical" evidence="2">
    <location>
        <begin position="111"/>
        <end position="131"/>
    </location>
</feature>
<name>A0A5C0ATI4_9BURK</name>